<dbReference type="AlphaFoldDB" id="A0A2G5HSW8"/>
<feature type="coiled-coil region" evidence="1">
    <location>
        <begin position="215"/>
        <end position="249"/>
    </location>
</feature>
<sequence>MASIPFGWSLLLRLALPYIVAVLVNVLCLHIYTRVGHRIANWNGFKHDRILIDSGAARHVTWDRSMLINYKTYRVPEPCADATGCSYILGVGDAMVPFVKEDGTVQEILLQGVCYNPYMPLTLLSTELLRQQGVFLSTEQQMLYRRGVDGGKEALAVTETLHSIPWLKVPDVKEARNDSNGSRKFGFWSYLSQRVVVGDGRQVDSTLAHYDRDNRESSHDEIDELVDKVDEQKRKIAALEERLKSVCRASDKDGLVV</sequence>
<dbReference type="Proteomes" id="UP000230605">
    <property type="component" value="Chromosome 8"/>
</dbReference>
<feature type="domain" description="Retrovirus-related Pol polyprotein from transposon TNT 1-94-like beta-barrel" evidence="3">
    <location>
        <begin position="51"/>
        <end position="133"/>
    </location>
</feature>
<reference evidence="5 7" key="2">
    <citation type="submission" date="2023-09" db="EMBL/GenBank/DDBJ databases">
        <title>Complete-Gapless Cercospora beticola genome.</title>
        <authorList>
            <person name="Wyatt N.A."/>
            <person name="Spanner R.E."/>
            <person name="Bolton M.D."/>
        </authorList>
    </citation>
    <scope>NUCLEOTIDE SEQUENCE [LARGE SCALE GENOMIC DNA]</scope>
    <source>
        <strain evidence="5">Cb09-40</strain>
    </source>
</reference>
<keyword evidence="2" id="KW-0812">Transmembrane</keyword>
<dbReference type="OrthoDB" id="3637892at2759"/>
<evidence type="ECO:0000313" key="7">
    <source>
        <dbReference type="Proteomes" id="UP001302367"/>
    </source>
</evidence>
<proteinExistence type="predicted"/>
<accession>A0A2G5HSW8</accession>
<evidence type="ECO:0000256" key="2">
    <source>
        <dbReference type="SAM" id="Phobius"/>
    </source>
</evidence>
<keyword evidence="1" id="KW-0175">Coiled coil</keyword>
<evidence type="ECO:0000259" key="3">
    <source>
        <dbReference type="Pfam" id="PF22936"/>
    </source>
</evidence>
<reference evidence="4 6" key="1">
    <citation type="submission" date="2015-10" db="EMBL/GenBank/DDBJ databases">
        <title>The cercosporin biosynthetic gene cluster was horizontally transferred to several fungal lineages and shown to be expanded in Cercospora beticola based on microsynteny with recipient genomes.</title>
        <authorList>
            <person name="De Jonge R."/>
            <person name="Ebert M.K."/>
            <person name="Suttle J.C."/>
            <person name="Jurick Ii W.M."/>
            <person name="Secor G.A."/>
            <person name="Thomma B.P."/>
            <person name="Van De Peer Y."/>
            <person name="Bolton M.D."/>
        </authorList>
    </citation>
    <scope>NUCLEOTIDE SEQUENCE [LARGE SCALE GENOMIC DNA]</scope>
    <source>
        <strain evidence="4 6">09-40</strain>
    </source>
</reference>
<dbReference type="Pfam" id="PF22936">
    <property type="entry name" value="Pol_BBD"/>
    <property type="match status" value="1"/>
</dbReference>
<dbReference type="EMBL" id="CP134191">
    <property type="protein sequence ID" value="WPB07555.1"/>
    <property type="molecule type" value="Genomic_DNA"/>
</dbReference>
<feature type="transmembrane region" description="Helical" evidence="2">
    <location>
        <begin position="6"/>
        <end position="32"/>
    </location>
</feature>
<gene>
    <name evidence="4" type="ORF">CB0940_10824</name>
    <name evidence="5" type="ORF">RHO25_012216</name>
</gene>
<evidence type="ECO:0000313" key="5">
    <source>
        <dbReference type="EMBL" id="WPB07555.1"/>
    </source>
</evidence>
<keyword evidence="7" id="KW-1185">Reference proteome</keyword>
<dbReference type="Proteomes" id="UP001302367">
    <property type="component" value="Chromosome 8"/>
</dbReference>
<protein>
    <recommendedName>
        <fullName evidence="3">Retrovirus-related Pol polyprotein from transposon TNT 1-94-like beta-barrel domain-containing protein</fullName>
    </recommendedName>
</protein>
<keyword evidence="2" id="KW-1133">Transmembrane helix</keyword>
<dbReference type="InterPro" id="IPR054722">
    <property type="entry name" value="PolX-like_BBD"/>
</dbReference>
<organism evidence="4 6">
    <name type="scientific">Cercospora beticola</name>
    <name type="common">Sugarbeet leaf spot fungus</name>
    <dbReference type="NCBI Taxonomy" id="122368"/>
    <lineage>
        <taxon>Eukaryota</taxon>
        <taxon>Fungi</taxon>
        <taxon>Dikarya</taxon>
        <taxon>Ascomycota</taxon>
        <taxon>Pezizomycotina</taxon>
        <taxon>Dothideomycetes</taxon>
        <taxon>Dothideomycetidae</taxon>
        <taxon>Mycosphaerellales</taxon>
        <taxon>Mycosphaerellaceae</taxon>
        <taxon>Cercospora</taxon>
    </lineage>
</organism>
<keyword evidence="2" id="KW-0472">Membrane</keyword>
<evidence type="ECO:0000313" key="6">
    <source>
        <dbReference type="Proteomes" id="UP000230605"/>
    </source>
</evidence>
<name>A0A2G5HSW8_CERBT</name>
<dbReference type="EMBL" id="LKMD01000103">
    <property type="protein sequence ID" value="PIA95618.1"/>
    <property type="molecule type" value="Genomic_DNA"/>
</dbReference>
<evidence type="ECO:0000313" key="4">
    <source>
        <dbReference type="EMBL" id="PIA95618.1"/>
    </source>
</evidence>
<evidence type="ECO:0000256" key="1">
    <source>
        <dbReference type="SAM" id="Coils"/>
    </source>
</evidence>